<accession>A0A2S3HDI7</accession>
<dbReference type="EMBL" id="CM008048">
    <property type="protein sequence ID" value="PAN20602.1"/>
    <property type="molecule type" value="Genomic_DNA"/>
</dbReference>
<organism evidence="1">
    <name type="scientific">Panicum hallii</name>
    <dbReference type="NCBI Taxonomy" id="206008"/>
    <lineage>
        <taxon>Eukaryota</taxon>
        <taxon>Viridiplantae</taxon>
        <taxon>Streptophyta</taxon>
        <taxon>Embryophyta</taxon>
        <taxon>Tracheophyta</taxon>
        <taxon>Spermatophyta</taxon>
        <taxon>Magnoliopsida</taxon>
        <taxon>Liliopsida</taxon>
        <taxon>Poales</taxon>
        <taxon>Poaceae</taxon>
        <taxon>PACMAD clade</taxon>
        <taxon>Panicoideae</taxon>
        <taxon>Panicodae</taxon>
        <taxon>Paniceae</taxon>
        <taxon>Panicinae</taxon>
        <taxon>Panicum</taxon>
        <taxon>Panicum sect. Panicum</taxon>
    </lineage>
</organism>
<proteinExistence type="predicted"/>
<dbReference type="Proteomes" id="UP000243499">
    <property type="component" value="Chromosome 3"/>
</dbReference>
<dbReference type="AlphaFoldDB" id="A0A2S3HDI7"/>
<dbReference type="Gramene" id="PAN20602">
    <property type="protein sequence ID" value="PAN20602"/>
    <property type="gene ID" value="PAHAL_3G337800"/>
</dbReference>
<reference evidence="1" key="1">
    <citation type="submission" date="2018-04" db="EMBL/GenBank/DDBJ databases">
        <title>WGS assembly of Panicum hallii.</title>
        <authorList>
            <person name="Lovell J."/>
            <person name="Jenkins J."/>
            <person name="Lowry D."/>
            <person name="Mamidi S."/>
            <person name="Sreedasyam A."/>
            <person name="Weng X."/>
            <person name="Barry K."/>
            <person name="Bonette J."/>
            <person name="Campitelli B."/>
            <person name="Daum C."/>
            <person name="Gordon S."/>
            <person name="Gould B."/>
            <person name="Lipzen A."/>
            <person name="Macqueen A."/>
            <person name="Palacio-Mejia J."/>
            <person name="Plott C."/>
            <person name="Shakirov E."/>
            <person name="Shu S."/>
            <person name="Yoshinaga Y."/>
            <person name="Zane M."/>
            <person name="Rokhsar D."/>
            <person name="Grimwood J."/>
            <person name="Schmutz J."/>
            <person name="Juenger T."/>
        </authorList>
    </citation>
    <scope>NUCLEOTIDE SEQUENCE [LARGE SCALE GENOMIC DNA]</scope>
    <source>
        <strain evidence="1">FIL2</strain>
    </source>
</reference>
<name>A0A2S3HDI7_9POAL</name>
<protein>
    <submittedName>
        <fullName evidence="1">Uncharacterized protein</fullName>
    </submittedName>
</protein>
<sequence>MPASMLRPPQCRLDAGASSASVLLRTSTLPGMPSSTPPDLLCAGASMAAILHAGTPPVMHTSLHPRSSIWFHQSSTSIQLLCIARTETARTVYFYID</sequence>
<evidence type="ECO:0000313" key="1">
    <source>
        <dbReference type="EMBL" id="PAN20602.1"/>
    </source>
</evidence>
<gene>
    <name evidence="1" type="ORF">PAHAL_3G337800</name>
</gene>